<evidence type="ECO:0000313" key="2">
    <source>
        <dbReference type="EMBL" id="EAT87609.1"/>
    </source>
</evidence>
<feature type="region of interest" description="Disordered" evidence="1">
    <location>
        <begin position="18"/>
        <end position="71"/>
    </location>
</feature>
<gene>
    <name evidence="2" type="ORF">SNOG_05218</name>
</gene>
<reference evidence="3" key="1">
    <citation type="journal article" date="2007" name="Plant Cell">
        <title>Dothideomycete-plant interactions illuminated by genome sequencing and EST analysis of the wheat pathogen Stagonospora nodorum.</title>
        <authorList>
            <person name="Hane J.K."/>
            <person name="Lowe R.G."/>
            <person name="Solomon P.S."/>
            <person name="Tan K.C."/>
            <person name="Schoch C.L."/>
            <person name="Spatafora J.W."/>
            <person name="Crous P.W."/>
            <person name="Kodira C."/>
            <person name="Birren B.W."/>
            <person name="Galagan J.E."/>
            <person name="Torriani S.F."/>
            <person name="McDonald B.A."/>
            <person name="Oliver R.P."/>
        </authorList>
    </citation>
    <scope>NUCLEOTIDE SEQUENCE [LARGE SCALE GENOMIC DNA]</scope>
    <source>
        <strain evidence="3">SN15 / ATCC MYA-4574 / FGSC 10173</strain>
    </source>
</reference>
<dbReference type="Proteomes" id="UP000001055">
    <property type="component" value="Unassembled WGS sequence"/>
</dbReference>
<dbReference type="OMA" id="MNRIFDR"/>
<dbReference type="KEGG" id="pno:SNOG_05218"/>
<sequence length="111" mass="12233">MVGLLGYHFDSSAMIIWTPEHGQTTQSYNGSLQPGPPPPPPPPHPSTTMNTPQWTPLTNAIAGSPATTPSKSRLRIRLEPLLSWEHWQQAEQEPPPLLVVENLNDQPVSLK</sequence>
<feature type="compositionally biased region" description="Pro residues" evidence="1">
    <location>
        <begin position="34"/>
        <end position="45"/>
    </location>
</feature>
<organism evidence="2 3">
    <name type="scientific">Phaeosphaeria nodorum (strain SN15 / ATCC MYA-4574 / FGSC 10173)</name>
    <name type="common">Glume blotch fungus</name>
    <name type="synonym">Parastagonospora nodorum</name>
    <dbReference type="NCBI Taxonomy" id="321614"/>
    <lineage>
        <taxon>Eukaryota</taxon>
        <taxon>Fungi</taxon>
        <taxon>Dikarya</taxon>
        <taxon>Ascomycota</taxon>
        <taxon>Pezizomycotina</taxon>
        <taxon>Dothideomycetes</taxon>
        <taxon>Pleosporomycetidae</taxon>
        <taxon>Pleosporales</taxon>
        <taxon>Pleosporineae</taxon>
        <taxon>Phaeosphaeriaceae</taxon>
        <taxon>Parastagonospora</taxon>
    </lineage>
</organism>
<accession>Q0USP6</accession>
<evidence type="ECO:0000313" key="3">
    <source>
        <dbReference type="Proteomes" id="UP000001055"/>
    </source>
</evidence>
<dbReference type="EMBL" id="CH445331">
    <property type="protein sequence ID" value="EAT87609.1"/>
    <property type="molecule type" value="Genomic_DNA"/>
</dbReference>
<feature type="compositionally biased region" description="Polar residues" evidence="1">
    <location>
        <begin position="21"/>
        <end position="32"/>
    </location>
</feature>
<feature type="compositionally biased region" description="Polar residues" evidence="1">
    <location>
        <begin position="46"/>
        <end position="58"/>
    </location>
</feature>
<dbReference type="InParanoid" id="Q0USP6"/>
<protein>
    <submittedName>
        <fullName evidence="2">Uncharacterized protein</fullName>
    </submittedName>
</protein>
<dbReference type="GeneID" id="5972503"/>
<proteinExistence type="predicted"/>
<dbReference type="AlphaFoldDB" id="Q0USP6"/>
<name>Q0USP6_PHANO</name>
<dbReference type="RefSeq" id="XP_001795628.1">
    <property type="nucleotide sequence ID" value="XM_001795576.1"/>
</dbReference>
<evidence type="ECO:0000256" key="1">
    <source>
        <dbReference type="SAM" id="MobiDB-lite"/>
    </source>
</evidence>
<dbReference type="HOGENOM" id="CLU_2159320_0_0_1"/>